<dbReference type="SUPFAM" id="SSF51126">
    <property type="entry name" value="Pectin lyase-like"/>
    <property type="match status" value="1"/>
</dbReference>
<dbReference type="AlphaFoldDB" id="A0A7W7SC56"/>
<comment type="caution">
    <text evidence="3">The sequence shown here is derived from an EMBL/GenBank/DDBJ whole genome shotgun (WGS) entry which is preliminary data.</text>
</comment>
<gene>
    <name evidence="3" type="ORF">F4556_002867</name>
</gene>
<proteinExistence type="predicted"/>
<dbReference type="Gene3D" id="2.160.20.10">
    <property type="entry name" value="Single-stranded right-handed beta-helix, Pectin lyase-like"/>
    <property type="match status" value="1"/>
</dbReference>
<dbReference type="RefSeq" id="WP_184915156.1">
    <property type="nucleotide sequence ID" value="NZ_JACHJR010000001.1"/>
</dbReference>
<dbReference type="InterPro" id="IPR035986">
    <property type="entry name" value="PKD_dom_sf"/>
</dbReference>
<reference evidence="3 4" key="1">
    <citation type="submission" date="2020-08" db="EMBL/GenBank/DDBJ databases">
        <title>Sequencing the genomes of 1000 actinobacteria strains.</title>
        <authorList>
            <person name="Klenk H.-P."/>
        </authorList>
    </citation>
    <scope>NUCLEOTIDE SEQUENCE [LARGE SCALE GENOMIC DNA]</scope>
    <source>
        <strain evidence="3 4">DSM 44786</strain>
    </source>
</reference>
<feature type="domain" description="PKD" evidence="2">
    <location>
        <begin position="436"/>
        <end position="493"/>
    </location>
</feature>
<dbReference type="Proteomes" id="UP000573327">
    <property type="component" value="Unassembled WGS sequence"/>
</dbReference>
<dbReference type="GO" id="GO:0005975">
    <property type="term" value="P:carbohydrate metabolic process"/>
    <property type="evidence" value="ECO:0007669"/>
    <property type="project" value="UniProtKB-ARBA"/>
</dbReference>
<evidence type="ECO:0000313" key="4">
    <source>
        <dbReference type="Proteomes" id="UP000573327"/>
    </source>
</evidence>
<evidence type="ECO:0000256" key="1">
    <source>
        <dbReference type="SAM" id="SignalP"/>
    </source>
</evidence>
<feature type="signal peptide" evidence="1">
    <location>
        <begin position="1"/>
        <end position="25"/>
    </location>
</feature>
<name>A0A7W7SC56_9ACTN</name>
<dbReference type="InterPro" id="IPR000601">
    <property type="entry name" value="PKD_dom"/>
</dbReference>
<keyword evidence="4" id="KW-1185">Reference proteome</keyword>
<dbReference type="InterPro" id="IPR011050">
    <property type="entry name" value="Pectin_lyase_fold/virulence"/>
</dbReference>
<sequence>MHRRSTTTAALLAALFVLTPAVADASDSGSGRTIYATTASVCYPGSPGSGTAASPYCNLQVAVDAAVPGDTIKVAGAIGSSSGDVVRVRTSGISIVGVGDHAQVQDGLGKSALILDGVTDVTVRNLMLASTGGVPVEVRGSSRITLDSLHVYAYGTPVGRPDPGPLDAVRIDGASSGVTVSRSYLDTRGWKPGASGISVAAGASQVTLASNVVVATGISATGVAGLNVVGNTIQRSCAPAVAVDGASTGVSIQNNLLEDVTEAAKLVSTKESCKSRGAGWAPDIAVSAQARTGSTADYNAFHSHADNATAPYAWGGVEYPTLDAFRAAVPDQGRNDVVDASEPKPVRFRLDEAYADAKLRPGAASVDSANPDAPGRLDTDFFGTGGYRSRGAVQYDPRPEFALGLDARSTSAHAVALTMNITDVLTQPVDTKLVIDWGDGTTTADSYYGPAGSRQAWHTYAKLGAYRVTVTATTSHGDVITSTVQVATTGSNYTAYGPTRLLDTRTGTGAPVAKVQPNSSVRIRIAGNGSIPAGVTAAVLNVTVTDGSHGGYITAFASGTARPLASNVNFTAGQTVPNLTVVPVGADGWVELFNGSQGTVDLIADIAGYFTKSAAGGYTSVDPARLMDTRDGTGVTQGRIPGRGSVELPIAGSKAAPLPGSGITAVALNVTTTGATAGGYLTAHPSGAPTPLASNLNFGPGQTIANSVVVPVGPDGKIRIFNGSGSPTDVIVDVVGYYGTTGAAYMPVTPKRLVDTRDWSYEGFGRGQYVWQQFGGLGADVSGAVLNTTVANTAGQGFLTVAPDPNTALQYADHVAVPPVRPLVSTLNWQPGEVVPNLVQASTGPTKLVDFWNSSSGSAALVVDLFGYYDRG</sequence>
<protein>
    <submittedName>
        <fullName evidence="3">Putative secreted protein</fullName>
    </submittedName>
</protein>
<keyword evidence="1" id="KW-0732">Signal</keyword>
<dbReference type="EMBL" id="JACHJR010000001">
    <property type="protein sequence ID" value="MBB4947332.1"/>
    <property type="molecule type" value="Genomic_DNA"/>
</dbReference>
<evidence type="ECO:0000313" key="3">
    <source>
        <dbReference type="EMBL" id="MBB4947332.1"/>
    </source>
</evidence>
<dbReference type="SUPFAM" id="SSF49299">
    <property type="entry name" value="PKD domain"/>
    <property type="match status" value="1"/>
</dbReference>
<evidence type="ECO:0000259" key="2">
    <source>
        <dbReference type="PROSITE" id="PS50093"/>
    </source>
</evidence>
<dbReference type="Gene3D" id="2.60.40.10">
    <property type="entry name" value="Immunoglobulins"/>
    <property type="match status" value="1"/>
</dbReference>
<dbReference type="PROSITE" id="PS50093">
    <property type="entry name" value="PKD"/>
    <property type="match status" value="1"/>
</dbReference>
<accession>A0A7W7SC56</accession>
<dbReference type="InterPro" id="IPR012334">
    <property type="entry name" value="Pectin_lyas_fold"/>
</dbReference>
<feature type="chain" id="PRO_5031099694" evidence="1">
    <location>
        <begin position="26"/>
        <end position="872"/>
    </location>
</feature>
<dbReference type="InterPro" id="IPR013783">
    <property type="entry name" value="Ig-like_fold"/>
</dbReference>
<organism evidence="3 4">
    <name type="scientific">Kitasatospora gansuensis</name>
    <dbReference type="NCBI Taxonomy" id="258050"/>
    <lineage>
        <taxon>Bacteria</taxon>
        <taxon>Bacillati</taxon>
        <taxon>Actinomycetota</taxon>
        <taxon>Actinomycetes</taxon>
        <taxon>Kitasatosporales</taxon>
        <taxon>Streptomycetaceae</taxon>
        <taxon>Kitasatospora</taxon>
    </lineage>
</organism>